<feature type="domain" description="NAD-dependent epimerase/dehydratase" evidence="1">
    <location>
        <begin position="6"/>
        <end position="214"/>
    </location>
</feature>
<sequence length="280" mass="29173">MTRRLLLTGASGRLGSHVVPELQSRDFELIAPGLAGMPARVDLASPGGSRAAVLASQPEIVVHLAGAVPGRGRRFEENESVTAELAAAAAEAGARLLVFISSAAVYGDRRTWPLVESEALEPSSDYGRSKAAAERALASSGVPAVVLRVFNVYGTGFDDSLVNRLVASTPDRPVELRGLGGFVRDYVSAADVARAVASAALVEPQDGFVAMNIGSGVPRSNRELLDELSQYCEVHWTDVGGPTTTSVADIGRAQRMIAFAPTASLDLGGLLPRSGSLDHG</sequence>
<protein>
    <submittedName>
        <fullName evidence="2">NAD(P)-dependent oxidoreductase</fullName>
    </submittedName>
</protein>
<dbReference type="Proteomes" id="UP001241072">
    <property type="component" value="Unassembled WGS sequence"/>
</dbReference>
<proteinExistence type="predicted"/>
<dbReference type="PANTHER" id="PTHR43245:SF13">
    <property type="entry name" value="UDP-D-APIOSE_UDP-D-XYLOSE SYNTHASE 2"/>
    <property type="match status" value="1"/>
</dbReference>
<evidence type="ECO:0000313" key="2">
    <source>
        <dbReference type="EMBL" id="MDO7881120.1"/>
    </source>
</evidence>
<dbReference type="Gene3D" id="3.40.50.720">
    <property type="entry name" value="NAD(P)-binding Rossmann-like Domain"/>
    <property type="match status" value="1"/>
</dbReference>
<dbReference type="InterPro" id="IPR050177">
    <property type="entry name" value="Lipid_A_modif_metabolic_enz"/>
</dbReference>
<dbReference type="EMBL" id="JAUQUB010000001">
    <property type="protein sequence ID" value="MDO7881120.1"/>
    <property type="molecule type" value="Genomic_DNA"/>
</dbReference>
<evidence type="ECO:0000259" key="1">
    <source>
        <dbReference type="Pfam" id="PF01370"/>
    </source>
</evidence>
<name>A0ABT9BJC8_9MICO</name>
<dbReference type="SUPFAM" id="SSF51735">
    <property type="entry name" value="NAD(P)-binding Rossmann-fold domains"/>
    <property type="match status" value="1"/>
</dbReference>
<accession>A0ABT9BJC8</accession>
<gene>
    <name evidence="2" type="ORF">Q5716_02655</name>
</gene>
<dbReference type="PANTHER" id="PTHR43245">
    <property type="entry name" value="BIFUNCTIONAL POLYMYXIN RESISTANCE PROTEIN ARNA"/>
    <property type="match status" value="1"/>
</dbReference>
<organism evidence="2 3">
    <name type="scientific">Antiquaquibacter soli</name>
    <dbReference type="NCBI Taxonomy" id="3064523"/>
    <lineage>
        <taxon>Bacteria</taxon>
        <taxon>Bacillati</taxon>
        <taxon>Actinomycetota</taxon>
        <taxon>Actinomycetes</taxon>
        <taxon>Micrococcales</taxon>
        <taxon>Microbacteriaceae</taxon>
        <taxon>Antiquaquibacter</taxon>
    </lineage>
</organism>
<keyword evidence="3" id="KW-1185">Reference proteome</keyword>
<comment type="caution">
    <text evidence="2">The sequence shown here is derived from an EMBL/GenBank/DDBJ whole genome shotgun (WGS) entry which is preliminary data.</text>
</comment>
<dbReference type="Pfam" id="PF01370">
    <property type="entry name" value="Epimerase"/>
    <property type="match status" value="1"/>
</dbReference>
<reference evidence="2 3" key="1">
    <citation type="submission" date="2023-07" db="EMBL/GenBank/DDBJ databases">
        <title>Protaetiibacter sp. nov WY-16 isolated from soil.</title>
        <authorList>
            <person name="Liu B."/>
            <person name="Wan Y."/>
        </authorList>
    </citation>
    <scope>NUCLEOTIDE SEQUENCE [LARGE SCALE GENOMIC DNA]</scope>
    <source>
        <strain evidence="2 3">WY-16</strain>
    </source>
</reference>
<dbReference type="InterPro" id="IPR036291">
    <property type="entry name" value="NAD(P)-bd_dom_sf"/>
</dbReference>
<dbReference type="InterPro" id="IPR001509">
    <property type="entry name" value="Epimerase_deHydtase"/>
</dbReference>
<evidence type="ECO:0000313" key="3">
    <source>
        <dbReference type="Proteomes" id="UP001241072"/>
    </source>
</evidence>
<dbReference type="RefSeq" id="WP_305001535.1">
    <property type="nucleotide sequence ID" value="NZ_JAUQUB010000001.1"/>
</dbReference>